<sequence>MRSGVRRLAARLRTSRDRRLAEATPRRRVCDLAGANRATVVGTVTEVAGDGPALRTWVQIEGEGPPVSGRETRPFGLDDGTGVVRVRVPPDSGVLVGAGGEQTAVGARTTAQIVVGEGDRVSVSGRVRRGRGGTRILTGPRCVVTPPP</sequence>
<feature type="region of interest" description="Disordered" evidence="1">
    <location>
        <begin position="62"/>
        <end position="83"/>
    </location>
</feature>
<dbReference type="AlphaFoldDB" id="A0A0W1SRL9"/>
<dbReference type="Proteomes" id="UP000053157">
    <property type="component" value="Unassembled WGS sequence"/>
</dbReference>
<comment type="caution">
    <text evidence="2">The sequence shown here is derived from an EMBL/GenBank/DDBJ whole genome shotgun (WGS) entry which is preliminary data.</text>
</comment>
<evidence type="ECO:0000313" key="3">
    <source>
        <dbReference type="Proteomes" id="UP000053157"/>
    </source>
</evidence>
<dbReference type="EMBL" id="LOPV01000118">
    <property type="protein sequence ID" value="KTG29051.1"/>
    <property type="molecule type" value="Genomic_DNA"/>
</dbReference>
<name>A0A0W1SRL9_9EURY</name>
<evidence type="ECO:0000313" key="2">
    <source>
        <dbReference type="EMBL" id="KTG29051.1"/>
    </source>
</evidence>
<protein>
    <submittedName>
        <fullName evidence="2">Uncharacterized protein</fullName>
    </submittedName>
</protein>
<organism evidence="2 3">
    <name type="scientific">Haloferax profundi</name>
    <dbReference type="NCBI Taxonomy" id="1544718"/>
    <lineage>
        <taxon>Archaea</taxon>
        <taxon>Methanobacteriati</taxon>
        <taxon>Methanobacteriota</taxon>
        <taxon>Stenosarchaea group</taxon>
        <taxon>Halobacteria</taxon>
        <taxon>Halobacteriales</taxon>
        <taxon>Haloferacaceae</taxon>
        <taxon>Haloferax</taxon>
    </lineage>
</organism>
<reference evidence="2 3" key="1">
    <citation type="submission" date="2015-12" db="EMBL/GenBank/DDBJ databases">
        <title>Haloferax profundi sp. nov. isolated from the Discovery deep brine-seawater interface in the Red Sea.</title>
        <authorList>
            <person name="Zhang G."/>
            <person name="Stingl U."/>
            <person name="Rashid M."/>
        </authorList>
    </citation>
    <scope>NUCLEOTIDE SEQUENCE [LARGE SCALE GENOMIC DNA]</scope>
    <source>
        <strain evidence="2 3">SB29</strain>
    </source>
</reference>
<gene>
    <name evidence="2" type="ORF">AUR66_11390</name>
</gene>
<keyword evidence="3" id="KW-1185">Reference proteome</keyword>
<accession>A0A0W1SRL9</accession>
<evidence type="ECO:0000256" key="1">
    <source>
        <dbReference type="SAM" id="MobiDB-lite"/>
    </source>
</evidence>
<proteinExistence type="predicted"/>
<dbReference type="OrthoDB" id="293779at2157"/>